<evidence type="ECO:0000256" key="2">
    <source>
        <dbReference type="ARBA" id="ARBA00023002"/>
    </source>
</evidence>
<dbReference type="SUPFAM" id="SSF51735">
    <property type="entry name" value="NAD(P)-binding Rossmann-fold domains"/>
    <property type="match status" value="1"/>
</dbReference>
<accession>A0A2A5WVL1</accession>
<evidence type="ECO:0000256" key="1">
    <source>
        <dbReference type="ARBA" id="ARBA00006484"/>
    </source>
</evidence>
<dbReference type="AlphaFoldDB" id="A0A2A5WVL1"/>
<dbReference type="Pfam" id="PF00106">
    <property type="entry name" value="adh_short"/>
    <property type="match status" value="1"/>
</dbReference>
<dbReference type="EMBL" id="NTKD01000015">
    <property type="protein sequence ID" value="PDH40146.1"/>
    <property type="molecule type" value="Genomic_DNA"/>
</dbReference>
<evidence type="ECO:0000313" key="3">
    <source>
        <dbReference type="EMBL" id="PDH40146.1"/>
    </source>
</evidence>
<dbReference type="PROSITE" id="PS00061">
    <property type="entry name" value="ADH_SHORT"/>
    <property type="match status" value="1"/>
</dbReference>
<dbReference type="NCBIfam" id="NF006509">
    <property type="entry name" value="PRK08945.1"/>
    <property type="match status" value="1"/>
</dbReference>
<dbReference type="InterPro" id="IPR002347">
    <property type="entry name" value="SDR_fam"/>
</dbReference>
<dbReference type="Proteomes" id="UP000219327">
    <property type="component" value="Unassembled WGS sequence"/>
</dbReference>
<comment type="caution">
    <text evidence="3">The sequence shown here is derived from an EMBL/GenBank/DDBJ whole genome shotgun (WGS) entry which is preliminary data.</text>
</comment>
<protein>
    <submittedName>
        <fullName evidence="3">YciK family oxidoreductase</fullName>
    </submittedName>
</protein>
<comment type="similarity">
    <text evidence="1">Belongs to the short-chain dehydrogenases/reductases (SDR) family.</text>
</comment>
<name>A0A2A5WVL1_9GAMM</name>
<dbReference type="InterPro" id="IPR036291">
    <property type="entry name" value="NAD(P)-bd_dom_sf"/>
</dbReference>
<organism evidence="3 4">
    <name type="scientific">OM182 bacterium MED-G24</name>
    <dbReference type="NCBI Taxonomy" id="1986255"/>
    <lineage>
        <taxon>Bacteria</taxon>
        <taxon>Pseudomonadati</taxon>
        <taxon>Pseudomonadota</taxon>
        <taxon>Gammaproteobacteria</taxon>
        <taxon>OMG group</taxon>
        <taxon>OM182 clade</taxon>
    </lineage>
</organism>
<keyword evidence="2" id="KW-0560">Oxidoreductase</keyword>
<dbReference type="PANTHER" id="PTHR42901">
    <property type="entry name" value="ALCOHOL DEHYDROGENASE"/>
    <property type="match status" value="1"/>
</dbReference>
<dbReference type="PRINTS" id="PR00081">
    <property type="entry name" value="GDHRDH"/>
</dbReference>
<gene>
    <name evidence="3" type="ORF">CNE99_04160</name>
</gene>
<dbReference type="GO" id="GO:0016491">
    <property type="term" value="F:oxidoreductase activity"/>
    <property type="evidence" value="ECO:0007669"/>
    <property type="project" value="UniProtKB-KW"/>
</dbReference>
<evidence type="ECO:0000313" key="4">
    <source>
        <dbReference type="Proteomes" id="UP000219327"/>
    </source>
</evidence>
<dbReference type="Gene3D" id="3.40.50.720">
    <property type="entry name" value="NAD(P)-binding Rossmann-like Domain"/>
    <property type="match status" value="1"/>
</dbReference>
<reference evidence="3 4" key="1">
    <citation type="submission" date="2017-08" db="EMBL/GenBank/DDBJ databases">
        <title>Fine stratification of microbial communities through a metagenomic profile of the photic zone.</title>
        <authorList>
            <person name="Haro-Moreno J.M."/>
            <person name="Lopez-Perez M."/>
            <person name="De La Torre J."/>
            <person name="Picazo A."/>
            <person name="Camacho A."/>
            <person name="Rodriguez-Valera F."/>
        </authorList>
    </citation>
    <scope>NUCLEOTIDE SEQUENCE [LARGE SCALE GENOMIC DNA]</scope>
    <source>
        <strain evidence="3">MED-G24</strain>
    </source>
</reference>
<dbReference type="PANTHER" id="PTHR42901:SF1">
    <property type="entry name" value="ALCOHOL DEHYDROGENASE"/>
    <property type="match status" value="1"/>
</dbReference>
<sequence length="237" mass="25822">MVTGAGDGIGRTAAKTLADHGATVILLGRTVSKLESLYDEICQSGAPEPGIVPMDLLTTTEEVINEMAAAIDQQYSRLDGILHNASILGTRIPFASSSLNEWRDVMQVNFIAPVMLTRLLFPLVERSKDASVVFTSSSVGNKPRAYWSAYAVSKYALEGLALLLADELENTSPIRVNIVNPAATRTAMRAAAYPAEDPDTVKTPDELMPLYLYLLGTDHQGEHGELFDPRSWEARDR</sequence>
<proteinExistence type="inferred from homology"/>
<dbReference type="InterPro" id="IPR020904">
    <property type="entry name" value="Sc_DH/Rdtase_CS"/>
</dbReference>